<accession>A0A317T1Y3</accession>
<dbReference type="Proteomes" id="UP000246991">
    <property type="component" value="Unassembled WGS sequence"/>
</dbReference>
<keyword evidence="2" id="KW-1185">Reference proteome</keyword>
<reference evidence="1 2" key="1">
    <citation type="submission" date="2018-03" db="EMBL/GenBank/DDBJ databases">
        <title>Genomes of Pezizomycetes fungi and the evolution of truffles.</title>
        <authorList>
            <person name="Murat C."/>
            <person name="Payen T."/>
            <person name="Noel B."/>
            <person name="Kuo A."/>
            <person name="Martin F.M."/>
        </authorList>
    </citation>
    <scope>NUCLEOTIDE SEQUENCE [LARGE SCALE GENOMIC DNA]</scope>
    <source>
        <strain evidence="1">091103-1</strain>
    </source>
</reference>
<comment type="caution">
    <text evidence="1">The sequence shown here is derived from an EMBL/GenBank/DDBJ whole genome shotgun (WGS) entry which is preliminary data.</text>
</comment>
<dbReference type="OrthoDB" id="10039566at2759"/>
<evidence type="ECO:0000313" key="1">
    <source>
        <dbReference type="EMBL" id="PWW80698.1"/>
    </source>
</evidence>
<dbReference type="AlphaFoldDB" id="A0A317T1Y3"/>
<proteinExistence type="predicted"/>
<evidence type="ECO:0000313" key="2">
    <source>
        <dbReference type="Proteomes" id="UP000246991"/>
    </source>
</evidence>
<gene>
    <name evidence="1" type="ORF">C7212DRAFT_306428</name>
</gene>
<organism evidence="1 2">
    <name type="scientific">Tuber magnatum</name>
    <name type="common">white Piedmont truffle</name>
    <dbReference type="NCBI Taxonomy" id="42249"/>
    <lineage>
        <taxon>Eukaryota</taxon>
        <taxon>Fungi</taxon>
        <taxon>Dikarya</taxon>
        <taxon>Ascomycota</taxon>
        <taxon>Pezizomycotina</taxon>
        <taxon>Pezizomycetes</taxon>
        <taxon>Pezizales</taxon>
        <taxon>Tuberaceae</taxon>
        <taxon>Tuber</taxon>
    </lineage>
</organism>
<name>A0A317T1Y3_9PEZI</name>
<dbReference type="EMBL" id="PYWC01000001">
    <property type="protein sequence ID" value="PWW80698.1"/>
    <property type="molecule type" value="Genomic_DNA"/>
</dbReference>
<feature type="non-terminal residue" evidence="1">
    <location>
        <position position="111"/>
    </location>
</feature>
<sequence>MYFTRDFVGKTAVHLSITSTVTLKVVTPLGNATVSGLDVQDEPWDIRGLAGLDNGGKSPAEILYPIAFEYRQWMVGFGIYNPSAIQIALGASTFAMYLDSDTGCFGVLKVK</sequence>
<protein>
    <submittedName>
        <fullName evidence="1">Uncharacterized protein</fullName>
    </submittedName>
</protein>